<dbReference type="EMBL" id="BAABGX010000003">
    <property type="protein sequence ID" value="GAA4314688.1"/>
    <property type="molecule type" value="Genomic_DNA"/>
</dbReference>
<evidence type="ECO:0000256" key="1">
    <source>
        <dbReference type="SAM" id="SignalP"/>
    </source>
</evidence>
<proteinExistence type="predicted"/>
<keyword evidence="3" id="KW-1185">Reference proteome</keyword>
<feature type="signal peptide" evidence="1">
    <location>
        <begin position="1"/>
        <end position="19"/>
    </location>
</feature>
<organism evidence="2 3">
    <name type="scientific">Nibribacter koreensis</name>
    <dbReference type="NCBI Taxonomy" id="1084519"/>
    <lineage>
        <taxon>Bacteria</taxon>
        <taxon>Pseudomonadati</taxon>
        <taxon>Bacteroidota</taxon>
        <taxon>Cytophagia</taxon>
        <taxon>Cytophagales</taxon>
        <taxon>Hymenobacteraceae</taxon>
        <taxon>Nibribacter</taxon>
    </lineage>
</organism>
<dbReference type="Proteomes" id="UP001501844">
    <property type="component" value="Unassembled WGS sequence"/>
</dbReference>
<gene>
    <name evidence="2" type="ORF">GCM10023183_35000</name>
</gene>
<feature type="chain" id="PRO_5046375594" description="Outer membrane protein beta-barrel domain-containing protein" evidence="1">
    <location>
        <begin position="20"/>
        <end position="202"/>
    </location>
</feature>
<sequence length="202" mass="21929">MKRATVLCLALSLFFGLEAAGQDSTATKQTIAYGSLGYLYPFSEGRGSGVNLSLVAQTKANFLLSLGFTAVNYKDRKYDKKEAEINPPIHKIKEFNFSIGGLAPISRKVFFTYSTGPSFVKYEMPYNITIDTGGWGGIIRSSSYEYDTKEFGLFGWNAKTEFAFLLGESLGLTTGLTATATKEVAYGGVYVGLTIGDFGLSK</sequence>
<accession>A0ABP8G074</accession>
<protein>
    <recommendedName>
        <fullName evidence="4">Outer membrane protein beta-barrel domain-containing protein</fullName>
    </recommendedName>
</protein>
<keyword evidence="1" id="KW-0732">Signal</keyword>
<name>A0ABP8G074_9BACT</name>
<evidence type="ECO:0000313" key="2">
    <source>
        <dbReference type="EMBL" id="GAA4314688.1"/>
    </source>
</evidence>
<evidence type="ECO:0000313" key="3">
    <source>
        <dbReference type="Proteomes" id="UP001501844"/>
    </source>
</evidence>
<comment type="caution">
    <text evidence="2">The sequence shown here is derived from an EMBL/GenBank/DDBJ whole genome shotgun (WGS) entry which is preliminary data.</text>
</comment>
<evidence type="ECO:0008006" key="4">
    <source>
        <dbReference type="Google" id="ProtNLM"/>
    </source>
</evidence>
<reference evidence="3" key="1">
    <citation type="journal article" date="2019" name="Int. J. Syst. Evol. Microbiol.">
        <title>The Global Catalogue of Microorganisms (GCM) 10K type strain sequencing project: providing services to taxonomists for standard genome sequencing and annotation.</title>
        <authorList>
            <consortium name="The Broad Institute Genomics Platform"/>
            <consortium name="The Broad Institute Genome Sequencing Center for Infectious Disease"/>
            <person name="Wu L."/>
            <person name="Ma J."/>
        </authorList>
    </citation>
    <scope>NUCLEOTIDE SEQUENCE [LARGE SCALE GENOMIC DNA]</scope>
    <source>
        <strain evidence="3">JCM 17917</strain>
    </source>
</reference>
<dbReference type="RefSeq" id="WP_345169118.1">
    <property type="nucleotide sequence ID" value="NZ_BAABGX010000003.1"/>
</dbReference>